<sequence>MRIKTGMMVEAWITDDPTTMGAWRAGEVIWGNGHSYIMKWLDGGPDSARISRKFVRPIPDPDVQVPDDLAAGDIVELFDSGLWKWVEVVRVGDRHLDVKFVGSTKVLMADRSILRPRLLYGQDGWVVVHKNDKIPIRSAVPSRPIAGKNIKSKAIGNGGSNFAAHAVKLGKTKRSDYMVHADIVRDVKRFQGNNDTNRVFAKPKREEPAARYNDNTEVMDVHPSHCYLKKRQETGNNLDRLLAPRTESDKDDDVSSKSETSSSSGDSSSTSSSSSSSGSNSKGSDHIVSSGNGAGSGDSADAELQGRGARFGRQDGVPCQRKSARLPGEGERGTGGGETR</sequence>
<accession>A0ACD5VP36</accession>
<reference evidence="1" key="1">
    <citation type="submission" date="2021-05" db="EMBL/GenBank/DDBJ databases">
        <authorList>
            <person name="Scholz U."/>
            <person name="Mascher M."/>
            <person name="Fiebig A."/>
        </authorList>
    </citation>
    <scope>NUCLEOTIDE SEQUENCE [LARGE SCALE GENOMIC DNA]</scope>
</reference>
<dbReference type="EnsemblPlants" id="AVESA.00010b.r2.3CG0471460.1">
    <property type="protein sequence ID" value="AVESA.00010b.r2.3CG0471460.1.CDS"/>
    <property type="gene ID" value="AVESA.00010b.r2.3CG0471460"/>
</dbReference>
<evidence type="ECO:0000313" key="2">
    <source>
        <dbReference type="Proteomes" id="UP001732700"/>
    </source>
</evidence>
<reference evidence="1" key="2">
    <citation type="submission" date="2025-09" db="UniProtKB">
        <authorList>
            <consortium name="EnsemblPlants"/>
        </authorList>
    </citation>
    <scope>IDENTIFICATION</scope>
</reference>
<protein>
    <submittedName>
        <fullName evidence="1">Uncharacterized protein</fullName>
    </submittedName>
</protein>
<organism evidence="1 2">
    <name type="scientific">Avena sativa</name>
    <name type="common">Oat</name>
    <dbReference type="NCBI Taxonomy" id="4498"/>
    <lineage>
        <taxon>Eukaryota</taxon>
        <taxon>Viridiplantae</taxon>
        <taxon>Streptophyta</taxon>
        <taxon>Embryophyta</taxon>
        <taxon>Tracheophyta</taxon>
        <taxon>Spermatophyta</taxon>
        <taxon>Magnoliopsida</taxon>
        <taxon>Liliopsida</taxon>
        <taxon>Poales</taxon>
        <taxon>Poaceae</taxon>
        <taxon>BOP clade</taxon>
        <taxon>Pooideae</taxon>
        <taxon>Poodae</taxon>
        <taxon>Poeae</taxon>
        <taxon>Poeae Chloroplast Group 1 (Aveneae type)</taxon>
        <taxon>Aveninae</taxon>
        <taxon>Avena</taxon>
    </lineage>
</organism>
<keyword evidence="2" id="KW-1185">Reference proteome</keyword>
<dbReference type="Proteomes" id="UP001732700">
    <property type="component" value="Chromosome 3C"/>
</dbReference>
<proteinExistence type="predicted"/>
<evidence type="ECO:0000313" key="1">
    <source>
        <dbReference type="EnsemblPlants" id="AVESA.00010b.r2.3CG0471460.1.CDS"/>
    </source>
</evidence>
<name>A0ACD5VP36_AVESA</name>